<evidence type="ECO:0008006" key="3">
    <source>
        <dbReference type="Google" id="ProtNLM"/>
    </source>
</evidence>
<reference evidence="2" key="1">
    <citation type="submission" date="2014-09" db="EMBL/GenBank/DDBJ databases">
        <authorList>
            <person name="Magalhaes I.L.F."/>
            <person name="Oliveira U."/>
            <person name="Santos F.R."/>
            <person name="Vidigal T.H.D.A."/>
            <person name="Brescovit A.D."/>
            <person name="Santos A.J."/>
        </authorList>
    </citation>
    <scope>NUCLEOTIDE SEQUENCE</scope>
    <source>
        <tissue evidence="2">Shoot tissue taken approximately 20 cm above the soil surface</tissue>
    </source>
</reference>
<feature type="region of interest" description="Disordered" evidence="1">
    <location>
        <begin position="42"/>
        <end position="69"/>
    </location>
</feature>
<reference evidence="2" key="2">
    <citation type="journal article" date="2015" name="Data Brief">
        <title>Shoot transcriptome of the giant reed, Arundo donax.</title>
        <authorList>
            <person name="Barrero R.A."/>
            <person name="Guerrero F.D."/>
            <person name="Moolhuijzen P."/>
            <person name="Goolsby J.A."/>
            <person name="Tidwell J."/>
            <person name="Bellgard S.E."/>
            <person name="Bellgard M.I."/>
        </authorList>
    </citation>
    <scope>NUCLEOTIDE SEQUENCE</scope>
    <source>
        <tissue evidence="2">Shoot tissue taken approximately 20 cm above the soil surface</tissue>
    </source>
</reference>
<dbReference type="AlphaFoldDB" id="A0A0A8ZIA9"/>
<name>A0A0A8ZIA9_ARUDO</name>
<organism evidence="2">
    <name type="scientific">Arundo donax</name>
    <name type="common">Giant reed</name>
    <name type="synonym">Donax arundinaceus</name>
    <dbReference type="NCBI Taxonomy" id="35708"/>
    <lineage>
        <taxon>Eukaryota</taxon>
        <taxon>Viridiplantae</taxon>
        <taxon>Streptophyta</taxon>
        <taxon>Embryophyta</taxon>
        <taxon>Tracheophyta</taxon>
        <taxon>Spermatophyta</taxon>
        <taxon>Magnoliopsida</taxon>
        <taxon>Liliopsida</taxon>
        <taxon>Poales</taxon>
        <taxon>Poaceae</taxon>
        <taxon>PACMAD clade</taxon>
        <taxon>Arundinoideae</taxon>
        <taxon>Arundineae</taxon>
        <taxon>Arundo</taxon>
    </lineage>
</organism>
<feature type="compositionally biased region" description="Acidic residues" evidence="1">
    <location>
        <begin position="45"/>
        <end position="57"/>
    </location>
</feature>
<proteinExistence type="predicted"/>
<evidence type="ECO:0000256" key="1">
    <source>
        <dbReference type="SAM" id="MobiDB-lite"/>
    </source>
</evidence>
<evidence type="ECO:0000313" key="2">
    <source>
        <dbReference type="EMBL" id="JAD38546.1"/>
    </source>
</evidence>
<protein>
    <recommendedName>
        <fullName evidence="3">DDE Tnp4 domain-containing protein</fullName>
    </recommendedName>
</protein>
<dbReference type="EMBL" id="GBRH01259349">
    <property type="protein sequence ID" value="JAD38546.1"/>
    <property type="molecule type" value="Transcribed_RNA"/>
</dbReference>
<accession>A0A0A8ZIA9</accession>
<sequence>MKWRILLKMHSYDVDKQSQIITATMALHNFIRDSAIDDAHFDNISGDDDSTEDSQDTADDKNASIDESDMGAFRDSIAAALLS</sequence>